<evidence type="ECO:0000313" key="16">
    <source>
        <dbReference type="EMBL" id="NRV08829.1"/>
    </source>
</evidence>
<evidence type="ECO:0000313" key="13">
    <source>
        <dbReference type="EMBL" id="MBF7807954.1"/>
    </source>
</evidence>
<dbReference type="Pfam" id="PF00411">
    <property type="entry name" value="Ribosomal_S11"/>
    <property type="match status" value="1"/>
</dbReference>
<evidence type="ECO:0000256" key="4">
    <source>
        <dbReference type="ARBA" id="ARBA00022980"/>
    </source>
</evidence>
<dbReference type="PROSITE" id="PS00054">
    <property type="entry name" value="RIBOSOMAL_S11"/>
    <property type="match status" value="1"/>
</dbReference>
<reference evidence="18 22" key="3">
    <citation type="submission" date="2016-05" db="EMBL/GenBank/DDBJ databases">
        <title>Microbial solvent formation.</title>
        <authorList>
            <person name="Poehlein A."/>
            <person name="Montoya Solano J.D."/>
            <person name="Flitsch S."/>
            <person name="Krabben P."/>
            <person name="Duerre P."/>
            <person name="Daniel R."/>
        </authorList>
    </citation>
    <scope>NUCLEOTIDE SEQUENCE [LARGE SCALE GENOMIC DNA]</scope>
    <source>
        <strain evidence="18 22">DSM 53</strain>
    </source>
</reference>
<reference evidence="15" key="7">
    <citation type="submission" date="2020-05" db="EMBL/GenBank/DDBJ databases">
        <authorList>
            <person name="Brown S."/>
            <person name="Huntemann M."/>
            <person name="Clum A."/>
            <person name="Spunde A."/>
            <person name="Palaniappan K."/>
            <person name="Ritter S."/>
            <person name="Mikhailova N."/>
            <person name="Chen I.-M."/>
            <person name="Stamatis D."/>
            <person name="Reddy T."/>
            <person name="O'Malley R."/>
            <person name="Daum C."/>
            <person name="Shapiro N."/>
            <person name="Ivanova N."/>
            <person name="Kyrpides N."/>
            <person name="Woyke T."/>
        </authorList>
    </citation>
    <scope>NUCLEOTIDE SEQUENCE</scope>
    <source>
        <strain evidence="15">DJ080</strain>
    </source>
</reference>
<dbReference type="GO" id="GO:0019843">
    <property type="term" value="F:rRNA binding"/>
    <property type="evidence" value="ECO:0007669"/>
    <property type="project" value="UniProtKB-UniRule"/>
</dbReference>
<comment type="similarity">
    <text evidence="1 8 9">Belongs to the universal ribosomal protein uS11 family.</text>
</comment>
<evidence type="ECO:0000256" key="1">
    <source>
        <dbReference type="ARBA" id="ARBA00006194"/>
    </source>
</evidence>
<dbReference type="GeneID" id="66343068"/>
<feature type="compositionally biased region" description="Basic residues" evidence="10">
    <location>
        <begin position="1"/>
        <end position="15"/>
    </location>
</feature>
<dbReference type="GO" id="GO:0006412">
    <property type="term" value="P:translation"/>
    <property type="evidence" value="ECO:0007669"/>
    <property type="project" value="UniProtKB-UniRule"/>
</dbReference>
<dbReference type="SUPFAM" id="SSF53137">
    <property type="entry name" value="Translational machinery components"/>
    <property type="match status" value="1"/>
</dbReference>
<dbReference type="EMBL" id="JABTDW010000001">
    <property type="protein sequence ID" value="NSB11793.1"/>
    <property type="molecule type" value="Genomic_DNA"/>
</dbReference>
<evidence type="ECO:0000313" key="20">
    <source>
        <dbReference type="Proteomes" id="UP000031866"/>
    </source>
</evidence>
<name>A0A0B5QFZ2_CLOBE</name>
<organism evidence="11 20">
    <name type="scientific">Clostridium beijerinckii</name>
    <name type="common">Clostridium MP</name>
    <dbReference type="NCBI Taxonomy" id="1520"/>
    <lineage>
        <taxon>Bacteria</taxon>
        <taxon>Bacillati</taxon>
        <taxon>Bacillota</taxon>
        <taxon>Clostridia</taxon>
        <taxon>Eubacteriales</taxon>
        <taxon>Clostridiaceae</taxon>
        <taxon>Clostridium</taxon>
    </lineage>
</organism>
<keyword evidence="4 8" id="KW-0689">Ribosomal protein</keyword>
<reference evidence="12" key="10">
    <citation type="journal article" date="2022" name="Nat. Biotechnol.">
        <title>Carbon-negative production of acetone and isopropanol by gas fermentation at industrial pilot scale.</title>
        <authorList>
            <person name="Liew F.E."/>
            <person name="Nogle R."/>
            <person name="Abdalla T."/>
            <person name="Rasor B.J."/>
            <person name="Canter C."/>
            <person name="Jensen R.O."/>
            <person name="Wang L."/>
            <person name="Strutz J."/>
            <person name="Chirania P."/>
            <person name="De Tissera S."/>
            <person name="Mueller A.P."/>
            <person name="Ruan Z."/>
            <person name="Gao A."/>
            <person name="Tran L."/>
            <person name="Engle N.L."/>
            <person name="Bromley J.C."/>
            <person name="Daniell J."/>
            <person name="Conrado R."/>
            <person name="Tschaplinski T.J."/>
            <person name="Giannone R.J."/>
            <person name="Hettich R.L."/>
            <person name="Karim A.S."/>
            <person name="Simpson S.D."/>
            <person name="Brown S.D."/>
            <person name="Leang C."/>
            <person name="Jewett M.C."/>
            <person name="Kopke M."/>
        </authorList>
    </citation>
    <scope>NUCLEOTIDE SEQUENCE</scope>
    <source>
        <strain evidence="12">DJ015</strain>
        <strain evidence="15">DJ080</strain>
    </source>
</reference>
<evidence type="ECO:0000256" key="8">
    <source>
        <dbReference type="HAMAP-Rule" id="MF_01310"/>
    </source>
</evidence>
<evidence type="ECO:0000256" key="9">
    <source>
        <dbReference type="RuleBase" id="RU003629"/>
    </source>
</evidence>
<reference evidence="17" key="8">
    <citation type="submission" date="2020-06" db="EMBL/GenBank/DDBJ databases">
        <title>Genomic insights into acetone-butanol-ethanol (ABE) fermentation by sequencing solventogenic clostridia strains.</title>
        <authorList>
            <person name="Brown S."/>
        </authorList>
    </citation>
    <scope>NUCLEOTIDE SEQUENCE</scope>
    <source>
        <strain evidence="17">DJ123</strain>
        <strain evidence="16">DJ126</strain>
    </source>
</reference>
<dbReference type="EMBL" id="JADOEF010000001">
    <property type="protein sequence ID" value="MBF7807954.1"/>
    <property type="molecule type" value="Genomic_DNA"/>
</dbReference>
<dbReference type="Proteomes" id="UP000031866">
    <property type="component" value="Chromosome"/>
</dbReference>
<dbReference type="Proteomes" id="UP000822184">
    <property type="component" value="Unassembled WGS sequence"/>
</dbReference>
<sequence>MAAKTVKKTRRRKERKNVEHGAAHIKSTFNNSIVTLTDAVGNALSWSSAGALGFRGSRKSTPFAAQMAAETAAKVAMEHGLKSIEVYVKGPGSGREAAIRSLQAAGLEVTLIKDVTPIPHNGCRPPKRRRV</sequence>
<dbReference type="SMR" id="A0A0B5QFZ2"/>
<dbReference type="InterPro" id="IPR019981">
    <property type="entry name" value="Ribosomal_uS11_bac-type"/>
</dbReference>
<evidence type="ECO:0000313" key="22">
    <source>
        <dbReference type="Proteomes" id="UP000190973"/>
    </source>
</evidence>
<dbReference type="GO" id="GO:0005840">
    <property type="term" value="C:ribosome"/>
    <property type="evidence" value="ECO:0007669"/>
    <property type="project" value="UniProtKB-KW"/>
</dbReference>
<dbReference type="KEGG" id="cbei:LF65_00215"/>
<dbReference type="Proteomes" id="UP000631418">
    <property type="component" value="Unassembled WGS sequence"/>
</dbReference>
<evidence type="ECO:0000256" key="6">
    <source>
        <dbReference type="ARBA" id="ARBA00035160"/>
    </source>
</evidence>
<dbReference type="Proteomes" id="UP000190973">
    <property type="component" value="Unassembled WGS sequence"/>
</dbReference>
<dbReference type="Proteomes" id="UP000190959">
    <property type="component" value="Unassembled WGS sequence"/>
</dbReference>
<evidence type="ECO:0000313" key="23">
    <source>
        <dbReference type="Proteomes" id="UP000587880"/>
    </source>
</evidence>
<reference evidence="12" key="6">
    <citation type="submission" date="2020-04" db="EMBL/GenBank/DDBJ databases">
        <authorList>
            <person name="Brown S."/>
        </authorList>
    </citation>
    <scope>NUCLEOTIDE SEQUENCE</scope>
    <source>
        <strain evidence="12">DJ015</strain>
    </source>
</reference>
<evidence type="ECO:0000313" key="15">
    <source>
        <dbReference type="EMBL" id="NRT90376.1"/>
    </source>
</evidence>
<evidence type="ECO:0000313" key="12">
    <source>
        <dbReference type="EMBL" id="MBC2473561.1"/>
    </source>
</evidence>
<accession>A0A0B5QFZ2</accession>
<dbReference type="FunFam" id="3.30.420.80:FF:000001">
    <property type="entry name" value="30S ribosomal protein S11"/>
    <property type="match status" value="1"/>
</dbReference>
<proteinExistence type="inferred from homology"/>
<keyword evidence="5 8" id="KW-0687">Ribonucleoprotein</keyword>
<dbReference type="STRING" id="1520.LF65_00215"/>
<evidence type="ECO:0000256" key="5">
    <source>
        <dbReference type="ARBA" id="ARBA00023274"/>
    </source>
</evidence>
<evidence type="ECO:0000256" key="10">
    <source>
        <dbReference type="SAM" id="MobiDB-lite"/>
    </source>
</evidence>
<feature type="region of interest" description="Disordered" evidence="10">
    <location>
        <begin position="1"/>
        <end position="23"/>
    </location>
</feature>
<dbReference type="Proteomes" id="UP001194098">
    <property type="component" value="Unassembled WGS sequence"/>
</dbReference>
<dbReference type="EMBL" id="LZZI01000005">
    <property type="protein sequence ID" value="OOM64310.1"/>
    <property type="molecule type" value="Genomic_DNA"/>
</dbReference>
<dbReference type="Gene3D" id="3.30.420.80">
    <property type="entry name" value="Ribosomal protein S11"/>
    <property type="match status" value="1"/>
</dbReference>
<dbReference type="InterPro" id="IPR001971">
    <property type="entry name" value="Ribosomal_uS11"/>
</dbReference>
<evidence type="ECO:0000313" key="19">
    <source>
        <dbReference type="EMBL" id="OOP71476.1"/>
    </source>
</evidence>
<dbReference type="OMA" id="KWGVAHI"/>
<dbReference type="EMBL" id="JABSWW010000001">
    <property type="protein sequence ID" value="NRT90376.1"/>
    <property type="molecule type" value="Genomic_DNA"/>
</dbReference>
<dbReference type="Proteomes" id="UP000821656">
    <property type="component" value="Unassembled WGS sequence"/>
</dbReference>
<gene>
    <name evidence="8 12" type="primary">rpsK</name>
    <name evidence="15" type="ORF">B0H41_004055</name>
    <name evidence="17" type="ORF">BCD95_000052</name>
    <name evidence="19" type="ORF">CBEIBR21_20595</name>
    <name evidence="18" type="ORF">CLBCK_03940</name>
    <name evidence="16" type="ORF">DFH45_001792</name>
    <name evidence="14" type="ORF">HF849_10585</name>
    <name evidence="12" type="ORF">HGI39_02360</name>
    <name evidence="13" type="ORF">IS491_04430</name>
    <name evidence="11" type="ORF">LF65_00215</name>
</gene>
<dbReference type="PANTHER" id="PTHR11759">
    <property type="entry name" value="40S RIBOSOMAL PROTEIN S14/30S RIBOSOMAL PROTEIN S11"/>
    <property type="match status" value="1"/>
</dbReference>
<reference evidence="11" key="2">
    <citation type="submission" date="2016-02" db="EMBL/GenBank/DDBJ databases">
        <title>Genome sequence of Clostridium beijerinckii strain 59B.</title>
        <authorList>
            <person name="Little G.T."/>
            <person name="Minton N.P."/>
        </authorList>
    </citation>
    <scope>NUCLEOTIDE SEQUENCE</scope>
    <source>
        <strain evidence="11">NCIMB 14988</strain>
    </source>
</reference>
<evidence type="ECO:0000313" key="17">
    <source>
        <dbReference type="EMBL" id="NSB11793.1"/>
    </source>
</evidence>
<evidence type="ECO:0000313" key="11">
    <source>
        <dbReference type="EMBL" id="AJG96892.1"/>
    </source>
</evidence>
<dbReference type="NCBIfam" id="TIGR03632">
    <property type="entry name" value="uS11_bact"/>
    <property type="match status" value="1"/>
</dbReference>
<dbReference type="EMBL" id="CP010086">
    <property type="protein sequence ID" value="AJG96892.1"/>
    <property type="molecule type" value="Genomic_DNA"/>
</dbReference>
<evidence type="ECO:0000256" key="2">
    <source>
        <dbReference type="ARBA" id="ARBA00022730"/>
    </source>
</evidence>
<dbReference type="GO" id="GO:1990904">
    <property type="term" value="C:ribonucleoprotein complex"/>
    <property type="evidence" value="ECO:0007669"/>
    <property type="project" value="UniProtKB-KW"/>
</dbReference>
<reference evidence="13" key="9">
    <citation type="submission" date="2020-11" db="EMBL/GenBank/DDBJ databases">
        <authorList>
            <person name="Thieme N."/>
            <person name="Liebl W."/>
            <person name="Zverlov V."/>
        </authorList>
    </citation>
    <scope>NUCLEOTIDE SEQUENCE</scope>
    <source>
        <strain evidence="13">NT08</strain>
    </source>
</reference>
<dbReference type="EMBL" id="JABAGD010000016">
    <property type="protein sequence ID" value="NMF05193.1"/>
    <property type="molecule type" value="Genomic_DNA"/>
</dbReference>
<dbReference type="Proteomes" id="UP000587880">
    <property type="component" value="Unassembled WGS sequence"/>
</dbReference>
<dbReference type="EMBL" id="MWMH01000008">
    <property type="protein sequence ID" value="OOP71476.1"/>
    <property type="molecule type" value="Genomic_DNA"/>
</dbReference>
<keyword evidence="3 8" id="KW-0694">RNA-binding</keyword>
<reference evidence="20" key="1">
    <citation type="submission" date="2014-12" db="EMBL/GenBank/DDBJ databases">
        <title>Genome sequence of Clostridium beijerinckii strain 59B.</title>
        <authorList>
            <person name="Little G.T."/>
            <person name="Minton N.P."/>
        </authorList>
    </citation>
    <scope>NUCLEOTIDE SEQUENCE [LARGE SCALE GENOMIC DNA]</scope>
    <source>
        <strain evidence="20">59B</strain>
    </source>
</reference>
<evidence type="ECO:0000313" key="18">
    <source>
        <dbReference type="EMBL" id="OOM64310.1"/>
    </source>
</evidence>
<dbReference type="AlphaFoldDB" id="A0A0B5QFZ2"/>
<evidence type="ECO:0000313" key="21">
    <source>
        <dbReference type="Proteomes" id="UP000190959"/>
    </source>
</evidence>
<evidence type="ECO:0000313" key="14">
    <source>
        <dbReference type="EMBL" id="NMF05193.1"/>
    </source>
</evidence>
<dbReference type="NCBIfam" id="NF003698">
    <property type="entry name" value="PRK05309.1"/>
    <property type="match status" value="1"/>
</dbReference>
<comment type="function">
    <text evidence="7 8">Located on the platform of the 30S subunit, it bridges several disparate RNA helices of the 16S rRNA. Forms part of the Shine-Dalgarno cleft in the 70S ribosome.</text>
</comment>
<reference evidence="19 21" key="4">
    <citation type="submission" date="2017-02" db="EMBL/GenBank/DDBJ databases">
        <title>Genome sequence of Clostridium beijerinckii Br21.</title>
        <authorList>
            <person name="Fonseca B.C."/>
            <person name="Guazzaroni M.E."/>
            <person name="Riano-Pachon D.M."/>
            <person name="Reginatto V."/>
        </authorList>
    </citation>
    <scope>NUCLEOTIDE SEQUENCE [LARGE SCALE GENOMIC DNA]</scope>
    <source>
        <strain evidence="19 21">Br21</strain>
    </source>
</reference>
<dbReference type="PIRSF" id="PIRSF002131">
    <property type="entry name" value="Ribosomal_S11"/>
    <property type="match status" value="1"/>
</dbReference>
<evidence type="ECO:0000256" key="7">
    <source>
        <dbReference type="ARBA" id="ARBA00058053"/>
    </source>
</evidence>
<dbReference type="EMBL" id="JABAGV010000004">
    <property type="protein sequence ID" value="MBC2473561.1"/>
    <property type="molecule type" value="Genomic_DNA"/>
</dbReference>
<comment type="subunit">
    <text evidence="8">Part of the 30S ribosomal subunit. Interacts with proteins S7 and S18. Binds to IF-3.</text>
</comment>
<dbReference type="EMBL" id="JABSXK010000001">
    <property type="protein sequence ID" value="NRV08829.1"/>
    <property type="molecule type" value="Genomic_DNA"/>
</dbReference>
<evidence type="ECO:0000256" key="3">
    <source>
        <dbReference type="ARBA" id="ARBA00022884"/>
    </source>
</evidence>
<dbReference type="RefSeq" id="WP_011967531.1">
    <property type="nucleotide sequence ID" value="NZ_BKAK01000097.1"/>
</dbReference>
<dbReference type="InterPro" id="IPR036967">
    <property type="entry name" value="Ribosomal_uS11_sf"/>
</dbReference>
<dbReference type="GO" id="GO:0003735">
    <property type="term" value="F:structural constituent of ribosome"/>
    <property type="evidence" value="ECO:0007669"/>
    <property type="project" value="InterPro"/>
</dbReference>
<dbReference type="Proteomes" id="UP001193748">
    <property type="component" value="Unassembled WGS sequence"/>
</dbReference>
<dbReference type="InterPro" id="IPR018102">
    <property type="entry name" value="Ribosomal_uS11_CS"/>
</dbReference>
<dbReference type="OrthoDB" id="9806415at2"/>
<keyword evidence="2 8" id="KW-0699">rRNA-binding</keyword>
<dbReference type="HAMAP" id="MF_01310">
    <property type="entry name" value="Ribosomal_uS11"/>
    <property type="match status" value="1"/>
</dbReference>
<protein>
    <recommendedName>
        <fullName evidence="6 8">Small ribosomal subunit protein uS11</fullName>
    </recommendedName>
</protein>
<reference evidence="14 23" key="5">
    <citation type="submission" date="2020-04" db="EMBL/GenBank/DDBJ databases">
        <authorList>
            <person name="Hitch T.C.A."/>
            <person name="Wylensek D."/>
            <person name="Clavel T."/>
        </authorList>
    </citation>
    <scope>NUCLEOTIDE SEQUENCE [LARGE SCALE GENOMIC DNA]</scope>
    <source>
        <strain evidence="14 23">WB01_NA02</strain>
    </source>
</reference>